<evidence type="ECO:0000256" key="8">
    <source>
        <dbReference type="SAM" id="Phobius"/>
    </source>
</evidence>
<keyword evidence="5 8" id="KW-0472">Membrane</keyword>
<gene>
    <name evidence="10" type="ORF">NEMVEDRAFT_v1g108981</name>
</gene>
<dbReference type="EMBL" id="DS469599">
    <property type="protein sequence ID" value="EDO39926.1"/>
    <property type="molecule type" value="Genomic_DNA"/>
</dbReference>
<feature type="transmembrane region" description="Helical" evidence="8">
    <location>
        <begin position="134"/>
        <end position="162"/>
    </location>
</feature>
<dbReference type="HOGENOM" id="CLU_009579_6_1_1"/>
<dbReference type="PROSITE" id="PS50262">
    <property type="entry name" value="G_PROTEIN_RECEP_F1_2"/>
    <property type="match status" value="1"/>
</dbReference>
<name>A7S8U2_NEMVE</name>
<sequence>LRTFSYSLITCLAIGDFVSALGLPFILITEHLSSNWIFGQFLCQCLNPTQVVCGMVTTNVHTAISVDRYISVAYPFKGKPKRSRKWLIFLAIWLTAILCALPAFIARKLFEIQLPHRTVNICIEIYSSPNAQHIYSVFLFSVNYLIPILVMAVLYSRIMLLIRSVKHRRRKSTPSYLSDESPCYTGYERKFIRMNIVVMLLFVLCYLPYQVFFLLME</sequence>
<keyword evidence="7" id="KW-0807">Transducer</keyword>
<feature type="transmembrane region" description="Helical" evidence="8">
    <location>
        <begin position="86"/>
        <end position="105"/>
    </location>
</feature>
<feature type="non-terminal residue" evidence="10">
    <location>
        <position position="1"/>
    </location>
</feature>
<dbReference type="eggNOG" id="KOG3656">
    <property type="taxonomic scope" value="Eukaryota"/>
</dbReference>
<evidence type="ECO:0000313" key="10">
    <source>
        <dbReference type="EMBL" id="EDO39926.1"/>
    </source>
</evidence>
<dbReference type="GO" id="GO:0007186">
    <property type="term" value="P:G protein-coupled receptor signaling pathway"/>
    <property type="evidence" value="ECO:0000318"/>
    <property type="project" value="GO_Central"/>
</dbReference>
<dbReference type="PRINTS" id="PR00237">
    <property type="entry name" value="GPCRRHODOPSN"/>
</dbReference>
<dbReference type="Gene3D" id="1.20.1070.10">
    <property type="entry name" value="Rhodopsin 7-helix transmembrane proteins"/>
    <property type="match status" value="1"/>
</dbReference>
<dbReference type="InterPro" id="IPR017452">
    <property type="entry name" value="GPCR_Rhodpsn_7TM"/>
</dbReference>
<evidence type="ECO:0000256" key="7">
    <source>
        <dbReference type="ARBA" id="ARBA00023224"/>
    </source>
</evidence>
<feature type="domain" description="G-protein coupled receptors family 1 profile" evidence="9">
    <location>
        <begin position="1"/>
        <end position="217"/>
    </location>
</feature>
<dbReference type="GO" id="GO:0005886">
    <property type="term" value="C:plasma membrane"/>
    <property type="evidence" value="ECO:0000318"/>
    <property type="project" value="GO_Central"/>
</dbReference>
<evidence type="ECO:0000256" key="1">
    <source>
        <dbReference type="ARBA" id="ARBA00004141"/>
    </source>
</evidence>
<dbReference type="KEGG" id="nve:5511571"/>
<keyword evidence="11" id="KW-1185">Reference proteome</keyword>
<dbReference type="GO" id="GO:0004930">
    <property type="term" value="F:G protein-coupled receptor activity"/>
    <property type="evidence" value="ECO:0000318"/>
    <property type="project" value="GO_Central"/>
</dbReference>
<reference evidence="10 11" key="1">
    <citation type="journal article" date="2007" name="Science">
        <title>Sea anemone genome reveals ancestral eumetazoan gene repertoire and genomic organization.</title>
        <authorList>
            <person name="Putnam N.H."/>
            <person name="Srivastava M."/>
            <person name="Hellsten U."/>
            <person name="Dirks B."/>
            <person name="Chapman J."/>
            <person name="Salamov A."/>
            <person name="Terry A."/>
            <person name="Shapiro H."/>
            <person name="Lindquist E."/>
            <person name="Kapitonov V.V."/>
            <person name="Jurka J."/>
            <person name="Genikhovich G."/>
            <person name="Grigoriev I.V."/>
            <person name="Lucas S.M."/>
            <person name="Steele R.E."/>
            <person name="Finnerty J.R."/>
            <person name="Technau U."/>
            <person name="Martindale M.Q."/>
            <person name="Rokhsar D.S."/>
        </authorList>
    </citation>
    <scope>NUCLEOTIDE SEQUENCE [LARGE SCALE GENOMIC DNA]</scope>
    <source>
        <strain evidence="11">CH2 X CH6</strain>
    </source>
</reference>
<dbReference type="Pfam" id="PF00001">
    <property type="entry name" value="7tm_1"/>
    <property type="match status" value="1"/>
</dbReference>
<feature type="transmembrane region" description="Helical" evidence="8">
    <location>
        <begin position="196"/>
        <end position="216"/>
    </location>
</feature>
<evidence type="ECO:0000256" key="6">
    <source>
        <dbReference type="ARBA" id="ARBA00023170"/>
    </source>
</evidence>
<accession>A7S8U2</accession>
<keyword evidence="2 8" id="KW-0812">Transmembrane</keyword>
<dbReference type="Proteomes" id="UP000001593">
    <property type="component" value="Unassembled WGS sequence"/>
</dbReference>
<keyword evidence="3 8" id="KW-1133">Transmembrane helix</keyword>
<dbReference type="GO" id="GO:0032870">
    <property type="term" value="P:cellular response to hormone stimulus"/>
    <property type="evidence" value="ECO:0000318"/>
    <property type="project" value="GO_Central"/>
</dbReference>
<feature type="non-terminal residue" evidence="10">
    <location>
        <position position="217"/>
    </location>
</feature>
<dbReference type="AlphaFoldDB" id="A7S8U2"/>
<dbReference type="SUPFAM" id="SSF81321">
    <property type="entry name" value="Family A G protein-coupled receptor-like"/>
    <property type="match status" value="1"/>
</dbReference>
<evidence type="ECO:0000256" key="3">
    <source>
        <dbReference type="ARBA" id="ARBA00022989"/>
    </source>
</evidence>
<evidence type="ECO:0000256" key="2">
    <source>
        <dbReference type="ARBA" id="ARBA00022692"/>
    </source>
</evidence>
<dbReference type="PANTHER" id="PTHR45695">
    <property type="entry name" value="LEUCOKININ RECEPTOR-RELATED"/>
    <property type="match status" value="1"/>
</dbReference>
<dbReference type="CDD" id="cd00637">
    <property type="entry name" value="7tm_classA_rhodopsin-like"/>
    <property type="match status" value="1"/>
</dbReference>
<evidence type="ECO:0000256" key="5">
    <source>
        <dbReference type="ARBA" id="ARBA00023136"/>
    </source>
</evidence>
<evidence type="ECO:0000259" key="9">
    <source>
        <dbReference type="PROSITE" id="PS50262"/>
    </source>
</evidence>
<feature type="transmembrane region" description="Helical" evidence="8">
    <location>
        <begin position="6"/>
        <end position="28"/>
    </location>
</feature>
<dbReference type="InterPro" id="IPR000276">
    <property type="entry name" value="GPCR_Rhodpsn"/>
</dbReference>
<keyword evidence="4" id="KW-0297">G-protein coupled receptor</keyword>
<evidence type="ECO:0000313" key="11">
    <source>
        <dbReference type="Proteomes" id="UP000001593"/>
    </source>
</evidence>
<proteinExistence type="predicted"/>
<evidence type="ECO:0000256" key="4">
    <source>
        <dbReference type="ARBA" id="ARBA00023040"/>
    </source>
</evidence>
<dbReference type="PANTHER" id="PTHR45695:SF9">
    <property type="entry name" value="LEUCOKININ RECEPTOR"/>
    <property type="match status" value="1"/>
</dbReference>
<dbReference type="InParanoid" id="A7S8U2"/>
<dbReference type="PhylomeDB" id="A7S8U2"/>
<keyword evidence="6" id="KW-0675">Receptor</keyword>
<organism evidence="10 11">
    <name type="scientific">Nematostella vectensis</name>
    <name type="common">Starlet sea anemone</name>
    <dbReference type="NCBI Taxonomy" id="45351"/>
    <lineage>
        <taxon>Eukaryota</taxon>
        <taxon>Metazoa</taxon>
        <taxon>Cnidaria</taxon>
        <taxon>Anthozoa</taxon>
        <taxon>Hexacorallia</taxon>
        <taxon>Actiniaria</taxon>
        <taxon>Edwardsiidae</taxon>
        <taxon>Nematostella</taxon>
    </lineage>
</organism>
<protein>
    <recommendedName>
        <fullName evidence="9">G-protein coupled receptors family 1 profile domain-containing protein</fullName>
    </recommendedName>
</protein>
<comment type="subcellular location">
    <subcellularLocation>
        <location evidence="1">Membrane</location>
        <topology evidence="1">Multi-pass membrane protein</topology>
    </subcellularLocation>
</comment>
<dbReference type="STRING" id="45351.A7S8U2"/>